<feature type="region of interest" description="Disordered" evidence="1">
    <location>
        <begin position="648"/>
        <end position="686"/>
    </location>
</feature>
<evidence type="ECO:0000313" key="5">
    <source>
        <dbReference type="Proteomes" id="UP000226031"/>
    </source>
</evidence>
<feature type="region of interest" description="Disordered" evidence="1">
    <location>
        <begin position="519"/>
        <end position="569"/>
    </location>
</feature>
<evidence type="ECO:0000256" key="3">
    <source>
        <dbReference type="SAM" id="SignalP"/>
    </source>
</evidence>
<dbReference type="Proteomes" id="UP000226031">
    <property type="component" value="Unassembled WGS sequence"/>
</dbReference>
<feature type="signal peptide" evidence="3">
    <location>
        <begin position="1"/>
        <end position="21"/>
    </location>
</feature>
<evidence type="ECO:0000256" key="1">
    <source>
        <dbReference type="SAM" id="MobiDB-lite"/>
    </source>
</evidence>
<feature type="compositionally biased region" description="Pro residues" evidence="1">
    <location>
        <begin position="333"/>
        <end position="345"/>
    </location>
</feature>
<feature type="chain" id="PRO_5012925422" evidence="3">
    <location>
        <begin position="22"/>
        <end position="686"/>
    </location>
</feature>
<dbReference type="GO" id="GO:0031505">
    <property type="term" value="P:fungal-type cell wall organization"/>
    <property type="evidence" value="ECO:0007669"/>
    <property type="project" value="TreeGrafter"/>
</dbReference>
<dbReference type="VEuPathDB" id="FungiDB:EMCG_08485"/>
<feature type="compositionally biased region" description="Gly residues" evidence="1">
    <location>
        <begin position="528"/>
        <end position="551"/>
    </location>
</feature>
<sequence>MRATTYSILAAVFSLAPLCQAVDTAAQARPRYYFPREVNRDYGFAAPVEKRAPQVDPGTTLVIVPVTVYVGPDGKPFTLGGQTPTPTVDGSTPEASAPADKKDPGNSPDSNPMGKINIGQPNPVAPSSASDAPFAEGAPTGFPAQTQGFPTIDLPGLGTPFAPPAGGTGTTTSDSSSESTTAVEAEPTEGPILTLPPLFPSADPSSDPGTNSSTNSTATSTRSDLTDLIPLPTLSLPSITLPPLFTPTPTPSMPVTSAPGNTTDGGDVTLPPLPSITLLPPDPNQNSTSIVIPTPSTTPSGVFPNPTDLPTGHIPTRNSTIVTPSPTTSTPYQTPPTSTPPPPPATSTEPEKPISTDSLTSMLIPTSIVFEPTPAPPNPSQTNKPPTVPNIISPDSGIPKQPADSRLIQIGFNRSLTYEFVVANRDSNVQIFSFTPMGVAFGLQIPANRVLMHSIQRYNAPQKRTYTTALALLYIPANLVEELSVSLHNPYSLIYQNPDPSIAQLMSMIDPSIPLIPGGGPLSQDTFGPGGNGGGGDTTGRPGGGQGGDGSEGGDDEAEGPGGSGGSSNVKATSVGIGLGVVGGAALYGAAMFFVARRYRKKRKQHRRTSSLTSGMGEFGAVAAVAPANPTPSDALMTGGRTDGYTSPTPYTVRDSQGSSTGTGSGSGRNQMISAPVMAENSLGWN</sequence>
<keyword evidence="2" id="KW-0812">Transmembrane</keyword>
<reference evidence="4 5" key="1">
    <citation type="submission" date="2017-10" db="EMBL/GenBank/DDBJ databases">
        <title>Comparative genomics in systemic dimorphic fungi from Ajellomycetaceae.</title>
        <authorList>
            <person name="Munoz J.F."/>
            <person name="Mcewen J.G."/>
            <person name="Clay O.K."/>
            <person name="Cuomo C.A."/>
        </authorList>
    </citation>
    <scope>NUCLEOTIDE SEQUENCE [LARGE SCALE GENOMIC DNA]</scope>
    <source>
        <strain evidence="4 5">UAMH4076</strain>
    </source>
</reference>
<protein>
    <submittedName>
        <fullName evidence="4">Uncharacterized protein</fullName>
    </submittedName>
</protein>
<name>A0A2B7ZN99_9EURO</name>
<organism evidence="4 5">
    <name type="scientific">[Emmonsia] crescens</name>
    <dbReference type="NCBI Taxonomy" id="73230"/>
    <lineage>
        <taxon>Eukaryota</taxon>
        <taxon>Fungi</taxon>
        <taxon>Dikarya</taxon>
        <taxon>Ascomycota</taxon>
        <taxon>Pezizomycotina</taxon>
        <taxon>Eurotiomycetes</taxon>
        <taxon>Eurotiomycetidae</taxon>
        <taxon>Onygenales</taxon>
        <taxon>Ajellomycetaceae</taxon>
        <taxon>Emergomyces</taxon>
    </lineage>
</organism>
<feature type="compositionally biased region" description="Low complexity" evidence="1">
    <location>
        <begin position="319"/>
        <end position="332"/>
    </location>
</feature>
<keyword evidence="2" id="KW-0472">Membrane</keyword>
<keyword evidence="5" id="KW-1185">Reference proteome</keyword>
<feature type="transmembrane region" description="Helical" evidence="2">
    <location>
        <begin position="575"/>
        <end position="596"/>
    </location>
</feature>
<dbReference type="STRING" id="73230.A0A2B7ZN99"/>
<dbReference type="PANTHER" id="PTHR35778:SF1">
    <property type="entry name" value="SIGNALING MUCIN HKR1-RELATED"/>
    <property type="match status" value="1"/>
</dbReference>
<feature type="region of interest" description="Disordered" evidence="1">
    <location>
        <begin position="294"/>
        <end position="357"/>
    </location>
</feature>
<dbReference type="GO" id="GO:0007232">
    <property type="term" value="P:osmosensory signaling pathway via Sho1 osmosensor"/>
    <property type="evidence" value="ECO:0007669"/>
    <property type="project" value="InterPro"/>
</dbReference>
<dbReference type="GO" id="GO:0005034">
    <property type="term" value="F:osmosensor activity"/>
    <property type="evidence" value="ECO:0007669"/>
    <property type="project" value="InterPro"/>
</dbReference>
<dbReference type="PANTHER" id="PTHR35778">
    <property type="entry name" value="SIGNALING MUCIN HKR1-RELATED"/>
    <property type="match status" value="1"/>
</dbReference>
<dbReference type="GO" id="GO:0030427">
    <property type="term" value="C:site of polarized growth"/>
    <property type="evidence" value="ECO:0007669"/>
    <property type="project" value="TreeGrafter"/>
</dbReference>
<gene>
    <name evidence="4" type="ORF">GX50_02549</name>
</gene>
<dbReference type="InterPro" id="IPR039295">
    <property type="entry name" value="MSB2"/>
</dbReference>
<dbReference type="EMBL" id="PDND01000036">
    <property type="protein sequence ID" value="PGH34659.1"/>
    <property type="molecule type" value="Genomic_DNA"/>
</dbReference>
<proteinExistence type="predicted"/>
<dbReference type="GO" id="GO:0001402">
    <property type="term" value="P:signal transduction involved in filamentous growth"/>
    <property type="evidence" value="ECO:0007669"/>
    <property type="project" value="TreeGrafter"/>
</dbReference>
<feature type="compositionally biased region" description="Low complexity" evidence="1">
    <location>
        <begin position="170"/>
        <end position="189"/>
    </location>
</feature>
<evidence type="ECO:0000256" key="2">
    <source>
        <dbReference type="SAM" id="Phobius"/>
    </source>
</evidence>
<dbReference type="GO" id="GO:0005576">
    <property type="term" value="C:extracellular region"/>
    <property type="evidence" value="ECO:0007669"/>
    <property type="project" value="TreeGrafter"/>
</dbReference>
<feature type="compositionally biased region" description="Low complexity" evidence="1">
    <location>
        <begin position="210"/>
        <end position="229"/>
    </location>
</feature>
<dbReference type="GO" id="GO:0005886">
    <property type="term" value="C:plasma membrane"/>
    <property type="evidence" value="ECO:0007669"/>
    <property type="project" value="InterPro"/>
</dbReference>
<keyword evidence="2" id="KW-1133">Transmembrane helix</keyword>
<feature type="region of interest" description="Disordered" evidence="1">
    <location>
        <begin position="75"/>
        <end position="229"/>
    </location>
</feature>
<dbReference type="PRINTS" id="PR01217">
    <property type="entry name" value="PRICHEXTENSN"/>
</dbReference>
<feature type="region of interest" description="Disordered" evidence="1">
    <location>
        <begin position="245"/>
        <end position="268"/>
    </location>
</feature>
<feature type="compositionally biased region" description="Polar residues" evidence="1">
    <location>
        <begin position="80"/>
        <end position="94"/>
    </location>
</feature>
<dbReference type="GO" id="GO:0009986">
    <property type="term" value="C:cell surface"/>
    <property type="evidence" value="ECO:0007669"/>
    <property type="project" value="TreeGrafter"/>
</dbReference>
<comment type="caution">
    <text evidence="4">The sequence shown here is derived from an EMBL/GenBank/DDBJ whole genome shotgun (WGS) entry which is preliminary data.</text>
</comment>
<keyword evidence="3" id="KW-0732">Signal</keyword>
<dbReference type="GO" id="GO:0030010">
    <property type="term" value="P:establishment of cell polarity"/>
    <property type="evidence" value="ECO:0007669"/>
    <property type="project" value="TreeGrafter"/>
</dbReference>
<evidence type="ECO:0000313" key="4">
    <source>
        <dbReference type="EMBL" id="PGH34659.1"/>
    </source>
</evidence>
<dbReference type="AlphaFoldDB" id="A0A2B7ZN99"/>
<dbReference type="GO" id="GO:0006972">
    <property type="term" value="P:hyperosmotic response"/>
    <property type="evidence" value="ECO:0007669"/>
    <property type="project" value="TreeGrafter"/>
</dbReference>
<accession>A0A2B7ZN99</accession>